<dbReference type="AlphaFoldDB" id="A0A915YD21"/>
<proteinExistence type="predicted"/>
<accession>A0A915YD21</accession>
<dbReference type="Gene3D" id="1.10.260.40">
    <property type="entry name" value="lambda repressor-like DNA-binding domains"/>
    <property type="match status" value="1"/>
</dbReference>
<keyword evidence="3" id="KW-1185">Reference proteome</keyword>
<gene>
    <name evidence="2" type="ORF">AsAng_0015440</name>
</gene>
<dbReference type="EMBL" id="AP026867">
    <property type="protein sequence ID" value="BDS10834.1"/>
    <property type="molecule type" value="Genomic_DNA"/>
</dbReference>
<evidence type="ECO:0000313" key="2">
    <source>
        <dbReference type="EMBL" id="BDS10834.1"/>
    </source>
</evidence>
<evidence type="ECO:0008006" key="4">
    <source>
        <dbReference type="Google" id="ProtNLM"/>
    </source>
</evidence>
<dbReference type="InterPro" id="IPR010982">
    <property type="entry name" value="Lambda_DNA-bd_dom_sf"/>
</dbReference>
<name>A0A915YD21_9BACT</name>
<feature type="coiled-coil region" evidence="1">
    <location>
        <begin position="81"/>
        <end position="115"/>
    </location>
</feature>
<dbReference type="RefSeq" id="WP_264792098.1">
    <property type="nucleotide sequence ID" value="NZ_AP026867.1"/>
</dbReference>
<sequence>MSERERIEKIRFYLNLNKTSFAKVLGYTTPQSYTSYLNGSNNLSMRMVKAIKKHSPDISFDWILNGQGEMLISKSQSEPSNSIISTEIEQLKNKIEFLEKSLEDKEERLKDKEEWLKDREGRLKDKDKLIAFLEKSLEEK</sequence>
<evidence type="ECO:0000313" key="3">
    <source>
        <dbReference type="Proteomes" id="UP001060919"/>
    </source>
</evidence>
<keyword evidence="1" id="KW-0175">Coiled coil</keyword>
<dbReference type="KEGG" id="aup:AsAng_0015440"/>
<dbReference type="SUPFAM" id="SSF47413">
    <property type="entry name" value="lambda repressor-like DNA-binding domains"/>
    <property type="match status" value="1"/>
</dbReference>
<reference evidence="2" key="1">
    <citation type="submission" date="2022-09" db="EMBL/GenBank/DDBJ databases">
        <title>Aureispira anguillicida sp. nov., isolated from Leptocephalus of Japanese eel Anguilla japonica.</title>
        <authorList>
            <person name="Yuasa K."/>
            <person name="Mekata T."/>
            <person name="Ikunari K."/>
        </authorList>
    </citation>
    <scope>NUCLEOTIDE SEQUENCE</scope>
    <source>
        <strain evidence="2">EL160426</strain>
    </source>
</reference>
<dbReference type="GO" id="GO:0003677">
    <property type="term" value="F:DNA binding"/>
    <property type="evidence" value="ECO:0007669"/>
    <property type="project" value="InterPro"/>
</dbReference>
<evidence type="ECO:0000256" key="1">
    <source>
        <dbReference type="SAM" id="Coils"/>
    </source>
</evidence>
<organism evidence="2 3">
    <name type="scientific">Aureispira anguillae</name>
    <dbReference type="NCBI Taxonomy" id="2864201"/>
    <lineage>
        <taxon>Bacteria</taxon>
        <taxon>Pseudomonadati</taxon>
        <taxon>Bacteroidota</taxon>
        <taxon>Saprospiria</taxon>
        <taxon>Saprospirales</taxon>
        <taxon>Saprospiraceae</taxon>
        <taxon>Aureispira</taxon>
    </lineage>
</organism>
<protein>
    <recommendedName>
        <fullName evidence="4">HTH cro/C1-type domain-containing protein</fullName>
    </recommendedName>
</protein>
<dbReference type="Proteomes" id="UP001060919">
    <property type="component" value="Chromosome"/>
</dbReference>